<protein>
    <submittedName>
        <fullName evidence="3">Uncharacterized protein (DUF58 family)</fullName>
    </submittedName>
</protein>
<dbReference type="EMBL" id="JACHJJ010000021">
    <property type="protein sequence ID" value="MBB5966178.1"/>
    <property type="molecule type" value="Genomic_DNA"/>
</dbReference>
<dbReference type="PANTHER" id="PTHR33608">
    <property type="entry name" value="BLL2464 PROTEIN"/>
    <property type="match status" value="1"/>
</dbReference>
<dbReference type="InterPro" id="IPR002881">
    <property type="entry name" value="DUF58"/>
</dbReference>
<name>A0A841DD09_PLAVE</name>
<accession>A0A841DD09</accession>
<dbReference type="PANTHER" id="PTHR33608:SF14">
    <property type="entry name" value="POSSIBLE CONSERVED SECRETED PROTEIN"/>
    <property type="match status" value="1"/>
</dbReference>
<organism evidence="3 4">
    <name type="scientific">Planomonospora venezuelensis</name>
    <dbReference type="NCBI Taxonomy" id="1999"/>
    <lineage>
        <taxon>Bacteria</taxon>
        <taxon>Bacillati</taxon>
        <taxon>Actinomycetota</taxon>
        <taxon>Actinomycetes</taxon>
        <taxon>Streptosporangiales</taxon>
        <taxon>Streptosporangiaceae</taxon>
        <taxon>Planomonospora</taxon>
    </lineage>
</organism>
<dbReference type="Proteomes" id="UP000562352">
    <property type="component" value="Unassembled WGS sequence"/>
</dbReference>
<proteinExistence type="predicted"/>
<evidence type="ECO:0000259" key="2">
    <source>
        <dbReference type="Pfam" id="PF01882"/>
    </source>
</evidence>
<dbReference type="AlphaFoldDB" id="A0A841DD09"/>
<reference evidence="3 4" key="1">
    <citation type="submission" date="2020-08" db="EMBL/GenBank/DDBJ databases">
        <title>Genomic Encyclopedia of Type Strains, Phase III (KMG-III): the genomes of soil and plant-associated and newly described type strains.</title>
        <authorList>
            <person name="Whitman W."/>
        </authorList>
    </citation>
    <scope>NUCLEOTIDE SEQUENCE [LARGE SCALE GENOMIC DNA]</scope>
    <source>
        <strain evidence="3 4">CECT 3303</strain>
    </source>
</reference>
<evidence type="ECO:0000313" key="3">
    <source>
        <dbReference type="EMBL" id="MBB5966178.1"/>
    </source>
</evidence>
<feature type="domain" description="DUF58" evidence="2">
    <location>
        <begin position="189"/>
        <end position="352"/>
    </location>
</feature>
<evidence type="ECO:0000256" key="1">
    <source>
        <dbReference type="SAM" id="MobiDB-lite"/>
    </source>
</evidence>
<dbReference type="Pfam" id="PF01882">
    <property type="entry name" value="DUF58"/>
    <property type="match status" value="1"/>
</dbReference>
<feature type="region of interest" description="Disordered" evidence="1">
    <location>
        <begin position="154"/>
        <end position="191"/>
    </location>
</feature>
<evidence type="ECO:0000313" key="4">
    <source>
        <dbReference type="Proteomes" id="UP000562352"/>
    </source>
</evidence>
<gene>
    <name evidence="3" type="ORF">FHS22_005469</name>
</gene>
<keyword evidence="4" id="KW-1185">Reference proteome</keyword>
<feature type="compositionally biased region" description="Low complexity" evidence="1">
    <location>
        <begin position="154"/>
        <end position="169"/>
    </location>
</feature>
<dbReference type="RefSeq" id="WP_184946077.1">
    <property type="nucleotide sequence ID" value="NZ_BAAAWZ010000004.1"/>
</dbReference>
<sequence length="416" mass="44196">MTWFPTAAFRRAAAFPAGLCLAAVALGRVDLLAVAVPFVLGTVLSLRSRPGREPAAELRPDGDTVTEGGTVTASVTVDGDPETVCVVLPAASAGLGHDPRPQVARVPAAVPLAATARRWGVHALGPVRVRSFACDGLLECRDQVLSPRSVRALPSAEPYSSRSSAPRAAGMSGIHRSRTAGDGGELAGVRPYQPGDRLRRIDWRTTLRAREPYVTATRPERDAEIVILLDVLRDADGGDGRPGVLDVAVRAAASIAEHYTRQGDRVALAELGPRLRRLRPGTGRRHHLAQLSWLAEVRPAAGGQDLLGDRLLAAGTLSSGALVIMLTPLLDARSAAALAVLARARRPLVAVDTLPDGLPRRSDGEWSEPAERIWRLERENTVGRLREAGVPVEAWRGSGSLDAVLRDVARVAAVLR</sequence>
<comment type="caution">
    <text evidence="3">The sequence shown here is derived from an EMBL/GenBank/DDBJ whole genome shotgun (WGS) entry which is preliminary data.</text>
</comment>